<dbReference type="EMBL" id="JAFBCV010000016">
    <property type="protein sequence ID" value="MBM7840727.1"/>
    <property type="molecule type" value="Genomic_DNA"/>
</dbReference>
<evidence type="ECO:0000256" key="1">
    <source>
        <dbReference type="SAM" id="MobiDB-lite"/>
    </source>
</evidence>
<dbReference type="InterPro" id="IPR001434">
    <property type="entry name" value="OmcB-like_DUF11"/>
</dbReference>
<dbReference type="Gene3D" id="2.60.120.200">
    <property type="match status" value="1"/>
</dbReference>
<evidence type="ECO:0000313" key="5">
    <source>
        <dbReference type="Proteomes" id="UP001179280"/>
    </source>
</evidence>
<sequence>MSDNGAFYSKLLYKRFIHLLLVCLLIFSVFPHSNLSLAKEENGLNWLKITGEESRSIGEVIKLEVDTSSLEVDAVSIFIPDGLEWVKEENQALTYNSSSTELILENTHTAHSLSLRAIDAGTFTIKAVASKKDSASFHTSLDIAVMPAETDMKEEEPSEEKSDSSVETDDVEKGEETDQATEEVEASPPLQEEQHKELEDSPPLQEEQNEELEDSPPLQEEQEEQEENSSPSQKDQTADETKTEETDAATDSEKVEEPSLVEHADVELRSTIETANVASIPAPPVSGPNVADLFAFSGDQVRQHSSSNVRVLADGTTNKRSAMWFKQKVDLSRPFTTSMHLYINSSSPDKSQIADGLTFTMHNDSNGANAIGQGGESLGAYGTIRNNSSYGGFIRNAVSFEFDTYFNGDYSDRSLTNANHTAVVIPSGTTREGNRYRMNHQHVNYYRGANSIVSSNWQPFTVNWTPKNNRSGTLTYTFRGNTTSYEISDYSQTFGSSNVHWGFTGSTGQQDGMYAIAYANLPQQPQAGKQVRNVTAGETAFKTNTNAYPGDTLEYKLTLSNPADNGLGTVWTNVKATDTLPAGISYVESGTDNKPTRVNGQTLEFNVGNINQSQSRTLIFRVKVNDNASPILVNQAYAEAQSGAFLGRVFTNDSTVSLNQINVNADPVAQTFPRITDTSKWDPAAFVKNMHITPRSLKQDTKVLGFSGALPDTNVPGTYTVNVKIASTIYPGIERTIQVPVTITDGSLSFVAPNLDFGTQTISSKPEQYFGEVGQGELSIIDTRHLRSTWALSVKLSSPFVDTESNEPLSAEMIYMSDGTEKLITPQDVQIATGRNELEGRFLLSEKWSNIDKSGFFLQVSPGSAKVNQTYQAKMTWTLQDVPGNE</sequence>
<dbReference type="Gene3D" id="2.60.40.740">
    <property type="match status" value="1"/>
</dbReference>
<name>A0ABS2SYX0_9BACI</name>
<dbReference type="SUPFAM" id="SSF49899">
    <property type="entry name" value="Concanavalin A-like lectins/glucanases"/>
    <property type="match status" value="1"/>
</dbReference>
<feature type="domain" description="WxL" evidence="3">
    <location>
        <begin position="742"/>
        <end position="883"/>
    </location>
</feature>
<feature type="compositionally biased region" description="Acidic residues" evidence="1">
    <location>
        <begin position="166"/>
        <end position="185"/>
    </location>
</feature>
<feature type="region of interest" description="Disordered" evidence="1">
    <location>
        <begin position="148"/>
        <end position="263"/>
    </location>
</feature>
<dbReference type="InterPro" id="IPR013320">
    <property type="entry name" value="ConA-like_dom_sf"/>
</dbReference>
<dbReference type="Pfam" id="PF01345">
    <property type="entry name" value="DUF11"/>
    <property type="match status" value="1"/>
</dbReference>
<dbReference type="NCBIfam" id="TIGR01451">
    <property type="entry name" value="B_ant_repeat"/>
    <property type="match status" value="1"/>
</dbReference>
<dbReference type="Pfam" id="PF18483">
    <property type="entry name" value="Lectin_L-type_dom"/>
    <property type="match status" value="1"/>
</dbReference>
<evidence type="ECO:0000259" key="2">
    <source>
        <dbReference type="Pfam" id="PF01345"/>
    </source>
</evidence>
<dbReference type="InterPro" id="IPR047589">
    <property type="entry name" value="DUF11_rpt"/>
</dbReference>
<feature type="compositionally biased region" description="Basic and acidic residues" evidence="1">
    <location>
        <begin position="236"/>
        <end position="263"/>
    </location>
</feature>
<dbReference type="InterPro" id="IPR056573">
    <property type="entry name" value="Lectin_L-type_dom"/>
</dbReference>
<gene>
    <name evidence="4" type="ORF">JOC54_004020</name>
</gene>
<evidence type="ECO:0000313" key="4">
    <source>
        <dbReference type="EMBL" id="MBM7840727.1"/>
    </source>
</evidence>
<evidence type="ECO:0000259" key="3">
    <source>
        <dbReference type="Pfam" id="PF13731"/>
    </source>
</evidence>
<feature type="compositionally biased region" description="Acidic residues" evidence="1">
    <location>
        <begin position="207"/>
        <end position="227"/>
    </location>
</feature>
<dbReference type="InterPro" id="IPR027994">
    <property type="entry name" value="WxL_dom"/>
</dbReference>
<organism evidence="4 5">
    <name type="scientific">Shouchella xiaoxiensis</name>
    <dbReference type="NCBI Taxonomy" id="766895"/>
    <lineage>
        <taxon>Bacteria</taxon>
        <taxon>Bacillati</taxon>
        <taxon>Bacillota</taxon>
        <taxon>Bacilli</taxon>
        <taxon>Bacillales</taxon>
        <taxon>Bacillaceae</taxon>
        <taxon>Shouchella</taxon>
    </lineage>
</organism>
<dbReference type="CDD" id="cd01951">
    <property type="entry name" value="lectin_L-type"/>
    <property type="match status" value="1"/>
</dbReference>
<keyword evidence="5" id="KW-1185">Reference proteome</keyword>
<dbReference type="Pfam" id="PF13731">
    <property type="entry name" value="WxL"/>
    <property type="match status" value="1"/>
</dbReference>
<feature type="domain" description="DUF11" evidence="2">
    <location>
        <begin position="543"/>
        <end position="641"/>
    </location>
</feature>
<comment type="caution">
    <text evidence="4">The sequence shown here is derived from an EMBL/GenBank/DDBJ whole genome shotgun (WGS) entry which is preliminary data.</text>
</comment>
<dbReference type="Proteomes" id="UP001179280">
    <property type="component" value="Unassembled WGS sequence"/>
</dbReference>
<protein>
    <submittedName>
        <fullName evidence="4">Repeat protein (TIGR01451 family)</fullName>
    </submittedName>
</protein>
<accession>A0ABS2SYX0</accession>
<proteinExistence type="predicted"/>
<dbReference type="RefSeq" id="WP_204468501.1">
    <property type="nucleotide sequence ID" value="NZ_JAFBCV010000016.1"/>
</dbReference>
<reference evidence="4" key="1">
    <citation type="submission" date="2021-01" db="EMBL/GenBank/DDBJ databases">
        <title>Genomic Encyclopedia of Type Strains, Phase IV (KMG-IV): sequencing the most valuable type-strain genomes for metagenomic binning, comparative biology and taxonomic classification.</title>
        <authorList>
            <person name="Goeker M."/>
        </authorList>
    </citation>
    <scope>NUCLEOTIDE SEQUENCE</scope>
    <source>
        <strain evidence="4">DSM 21943</strain>
    </source>
</reference>